<dbReference type="SUPFAM" id="SSF53098">
    <property type="entry name" value="Ribonuclease H-like"/>
    <property type="match status" value="1"/>
</dbReference>
<dbReference type="Proteomes" id="UP001064489">
    <property type="component" value="Chromosome 2"/>
</dbReference>
<reference evidence="2" key="1">
    <citation type="journal article" date="2022" name="Plant J.">
        <title>Strategies of tolerance reflected in two North American maple genomes.</title>
        <authorList>
            <person name="McEvoy S.L."/>
            <person name="Sezen U.U."/>
            <person name="Trouern-Trend A."/>
            <person name="McMahon S.M."/>
            <person name="Schaberg P.G."/>
            <person name="Yang J."/>
            <person name="Wegrzyn J.L."/>
            <person name="Swenson N.G."/>
        </authorList>
    </citation>
    <scope>NUCLEOTIDE SEQUENCE</scope>
    <source>
        <strain evidence="2">91603</strain>
    </source>
</reference>
<evidence type="ECO:0000259" key="1">
    <source>
        <dbReference type="Pfam" id="PF13456"/>
    </source>
</evidence>
<dbReference type="EMBL" id="JAJSOW010000106">
    <property type="protein sequence ID" value="KAI9160393.1"/>
    <property type="molecule type" value="Genomic_DNA"/>
</dbReference>
<reference evidence="2" key="2">
    <citation type="submission" date="2023-02" db="EMBL/GenBank/DDBJ databases">
        <authorList>
            <person name="Swenson N.G."/>
            <person name="Wegrzyn J.L."/>
            <person name="Mcevoy S.L."/>
        </authorList>
    </citation>
    <scope>NUCLEOTIDE SEQUENCE</scope>
    <source>
        <strain evidence="2">91603</strain>
        <tissue evidence="2">Leaf</tissue>
    </source>
</reference>
<dbReference type="GO" id="GO:0004523">
    <property type="term" value="F:RNA-DNA hybrid ribonuclease activity"/>
    <property type="evidence" value="ECO:0007669"/>
    <property type="project" value="InterPro"/>
</dbReference>
<dbReference type="InterPro" id="IPR036397">
    <property type="entry name" value="RNaseH_sf"/>
</dbReference>
<dbReference type="Gene3D" id="3.30.420.10">
    <property type="entry name" value="Ribonuclease H-like superfamily/Ribonuclease H"/>
    <property type="match status" value="1"/>
</dbReference>
<protein>
    <recommendedName>
        <fullName evidence="1">RNase H type-1 domain-containing protein</fullName>
    </recommendedName>
</protein>
<gene>
    <name evidence="2" type="ORF">LWI28_007704</name>
</gene>
<organism evidence="2 3">
    <name type="scientific">Acer negundo</name>
    <name type="common">Box elder</name>
    <dbReference type="NCBI Taxonomy" id="4023"/>
    <lineage>
        <taxon>Eukaryota</taxon>
        <taxon>Viridiplantae</taxon>
        <taxon>Streptophyta</taxon>
        <taxon>Embryophyta</taxon>
        <taxon>Tracheophyta</taxon>
        <taxon>Spermatophyta</taxon>
        <taxon>Magnoliopsida</taxon>
        <taxon>eudicotyledons</taxon>
        <taxon>Gunneridae</taxon>
        <taxon>Pentapetalae</taxon>
        <taxon>rosids</taxon>
        <taxon>malvids</taxon>
        <taxon>Sapindales</taxon>
        <taxon>Sapindaceae</taxon>
        <taxon>Hippocastanoideae</taxon>
        <taxon>Acereae</taxon>
        <taxon>Acer</taxon>
    </lineage>
</organism>
<dbReference type="CDD" id="cd06222">
    <property type="entry name" value="RNase_H_like"/>
    <property type="match status" value="1"/>
</dbReference>
<evidence type="ECO:0000313" key="3">
    <source>
        <dbReference type="Proteomes" id="UP001064489"/>
    </source>
</evidence>
<feature type="domain" description="RNase H type-1" evidence="1">
    <location>
        <begin position="1"/>
        <end position="84"/>
    </location>
</feature>
<dbReference type="InterPro" id="IPR044730">
    <property type="entry name" value="RNase_H-like_dom_plant"/>
</dbReference>
<accession>A0AAD5NIW1</accession>
<dbReference type="InterPro" id="IPR053151">
    <property type="entry name" value="RNase_H-like"/>
</dbReference>
<keyword evidence="3" id="KW-1185">Reference proteome</keyword>
<dbReference type="PANTHER" id="PTHR47723:SF19">
    <property type="entry name" value="POLYNUCLEOTIDYL TRANSFERASE, RIBONUCLEASE H-LIKE SUPERFAMILY PROTEIN"/>
    <property type="match status" value="1"/>
</dbReference>
<sequence length="100" mass="11498">MAELLAILKACNLCELKDVLKMRKIVIVSDSMEAVSWVNDEEFRNLNLVDIIYDIRSCLRLMKYTSVHHISRVDNSEADFLAKRGASSLLEGDVIKWRID</sequence>
<comment type="caution">
    <text evidence="2">The sequence shown here is derived from an EMBL/GenBank/DDBJ whole genome shotgun (WGS) entry which is preliminary data.</text>
</comment>
<dbReference type="Pfam" id="PF13456">
    <property type="entry name" value="RVT_3"/>
    <property type="match status" value="1"/>
</dbReference>
<name>A0AAD5NIW1_ACENE</name>
<dbReference type="InterPro" id="IPR012337">
    <property type="entry name" value="RNaseH-like_sf"/>
</dbReference>
<dbReference type="PANTHER" id="PTHR47723">
    <property type="entry name" value="OS05G0353850 PROTEIN"/>
    <property type="match status" value="1"/>
</dbReference>
<dbReference type="GO" id="GO:0003676">
    <property type="term" value="F:nucleic acid binding"/>
    <property type="evidence" value="ECO:0007669"/>
    <property type="project" value="InterPro"/>
</dbReference>
<dbReference type="InterPro" id="IPR002156">
    <property type="entry name" value="RNaseH_domain"/>
</dbReference>
<proteinExistence type="predicted"/>
<dbReference type="AlphaFoldDB" id="A0AAD5NIW1"/>
<evidence type="ECO:0000313" key="2">
    <source>
        <dbReference type="EMBL" id="KAI9160393.1"/>
    </source>
</evidence>